<evidence type="ECO:0000256" key="2">
    <source>
        <dbReference type="ARBA" id="ARBA00022801"/>
    </source>
</evidence>
<evidence type="ECO:0000313" key="4">
    <source>
        <dbReference type="EMBL" id="CAB4121350.1"/>
    </source>
</evidence>
<keyword evidence="2" id="KW-0378">Hydrolase</keyword>
<dbReference type="InterPro" id="IPR002711">
    <property type="entry name" value="HNH"/>
</dbReference>
<gene>
    <name evidence="4" type="ORF">UFOVP13_37</name>
</gene>
<dbReference type="CDD" id="cd00085">
    <property type="entry name" value="HNHc"/>
    <property type="match status" value="1"/>
</dbReference>
<dbReference type="PANTHER" id="PTHR41286">
    <property type="entry name" value="HNH NUCLEASE YAJD-RELATED"/>
    <property type="match status" value="1"/>
</dbReference>
<name>A0A6J5KM43_9CAUD</name>
<dbReference type="PANTHER" id="PTHR41286:SF1">
    <property type="entry name" value="HNH NUCLEASE YAJD-RELATED"/>
    <property type="match status" value="1"/>
</dbReference>
<dbReference type="EMBL" id="LR796145">
    <property type="protein sequence ID" value="CAB4121350.1"/>
    <property type="molecule type" value="Genomic_DNA"/>
</dbReference>
<evidence type="ECO:0000256" key="1">
    <source>
        <dbReference type="ARBA" id="ARBA00022722"/>
    </source>
</evidence>
<dbReference type="InterPro" id="IPR003615">
    <property type="entry name" value="HNH_nuc"/>
</dbReference>
<dbReference type="GO" id="GO:0004519">
    <property type="term" value="F:endonuclease activity"/>
    <property type="evidence" value="ECO:0007669"/>
    <property type="project" value="InterPro"/>
</dbReference>
<sequence length="108" mass="12352">MFDQSRLSSAKRGYGGRWQRYRLTYLRSHALCVMHAELGQVVAAEVVDHITPHKGDHKLFWDPKNHQALCKHCHDAHKQRLEKSGVLPGCNISGIPLDPNHHWKKGRG</sequence>
<dbReference type="GO" id="GO:0008270">
    <property type="term" value="F:zinc ion binding"/>
    <property type="evidence" value="ECO:0007669"/>
    <property type="project" value="InterPro"/>
</dbReference>
<evidence type="ECO:0000259" key="3">
    <source>
        <dbReference type="SMART" id="SM00507"/>
    </source>
</evidence>
<organism evidence="4">
    <name type="scientific">uncultured Caudovirales phage</name>
    <dbReference type="NCBI Taxonomy" id="2100421"/>
    <lineage>
        <taxon>Viruses</taxon>
        <taxon>Duplodnaviria</taxon>
        <taxon>Heunggongvirae</taxon>
        <taxon>Uroviricota</taxon>
        <taxon>Caudoviricetes</taxon>
        <taxon>Peduoviridae</taxon>
        <taxon>Maltschvirus</taxon>
        <taxon>Maltschvirus maltsch</taxon>
    </lineage>
</organism>
<reference evidence="4" key="1">
    <citation type="submission" date="2020-04" db="EMBL/GenBank/DDBJ databases">
        <authorList>
            <person name="Chiriac C."/>
            <person name="Salcher M."/>
            <person name="Ghai R."/>
            <person name="Kavagutti S V."/>
        </authorList>
    </citation>
    <scope>NUCLEOTIDE SEQUENCE</scope>
</reference>
<proteinExistence type="predicted"/>
<feature type="domain" description="HNH nuclease" evidence="3">
    <location>
        <begin position="20"/>
        <end position="75"/>
    </location>
</feature>
<keyword evidence="1" id="KW-0540">Nuclease</keyword>
<dbReference type="SMART" id="SM00507">
    <property type="entry name" value="HNHc"/>
    <property type="match status" value="1"/>
</dbReference>
<dbReference type="GO" id="GO:0003676">
    <property type="term" value="F:nucleic acid binding"/>
    <property type="evidence" value="ECO:0007669"/>
    <property type="project" value="InterPro"/>
</dbReference>
<dbReference type="Pfam" id="PF01844">
    <property type="entry name" value="HNH"/>
    <property type="match status" value="1"/>
</dbReference>
<accession>A0A6J5KM43</accession>
<dbReference type="GO" id="GO:0016787">
    <property type="term" value="F:hydrolase activity"/>
    <property type="evidence" value="ECO:0007669"/>
    <property type="project" value="UniProtKB-KW"/>
</dbReference>
<protein>
    <submittedName>
        <fullName evidence="4">HNHc domain containing protein</fullName>
    </submittedName>
</protein>